<dbReference type="AlphaFoldDB" id="A0ABD2B7X5"/>
<proteinExistence type="predicted"/>
<dbReference type="EMBL" id="JAUDFV010000132">
    <property type="protein sequence ID" value="KAL2728832.1"/>
    <property type="molecule type" value="Genomic_DNA"/>
</dbReference>
<gene>
    <name evidence="1" type="ORF">V1478_006464</name>
</gene>
<keyword evidence="2" id="KW-1185">Reference proteome</keyword>
<comment type="caution">
    <text evidence="1">The sequence shown here is derived from an EMBL/GenBank/DDBJ whole genome shotgun (WGS) entry which is preliminary data.</text>
</comment>
<reference evidence="1 2" key="1">
    <citation type="journal article" date="2024" name="Ann. Entomol. Soc. Am.">
        <title>Genomic analyses of the southern and eastern yellowjacket wasps (Hymenoptera: Vespidae) reveal evolutionary signatures of social life.</title>
        <authorList>
            <person name="Catto M.A."/>
            <person name="Caine P.B."/>
            <person name="Orr S.E."/>
            <person name="Hunt B.G."/>
            <person name="Goodisman M.A.D."/>
        </authorList>
    </citation>
    <scope>NUCLEOTIDE SEQUENCE [LARGE SCALE GENOMIC DNA]</scope>
    <source>
        <strain evidence="1">233</strain>
        <tissue evidence="1">Head and thorax</tissue>
    </source>
</reference>
<evidence type="ECO:0000313" key="1">
    <source>
        <dbReference type="EMBL" id="KAL2728832.1"/>
    </source>
</evidence>
<accession>A0ABD2B7X5</accession>
<dbReference type="Proteomes" id="UP001607302">
    <property type="component" value="Unassembled WGS sequence"/>
</dbReference>
<sequence>MKGLDVLKKQYWTDDWDEGTQAKLENKDRTLVAISSDQVGDGTGLISAVMHYLTSILPELQRTYSASSDSAIVEYVDEGWIICSLGLCVGTIRGACQINSPLRSFEYYGTFDDETKFGMYVQVVNQSLKNKHKKKSSTSISHRGSIDNKAYEIICINFDKFLIVEKQCQKGRIDEEQEM</sequence>
<name>A0ABD2B7X5_VESSQ</name>
<evidence type="ECO:0000313" key="2">
    <source>
        <dbReference type="Proteomes" id="UP001607302"/>
    </source>
</evidence>
<organism evidence="1 2">
    <name type="scientific">Vespula squamosa</name>
    <name type="common">Southern yellow jacket</name>
    <name type="synonym">Wasp</name>
    <dbReference type="NCBI Taxonomy" id="30214"/>
    <lineage>
        <taxon>Eukaryota</taxon>
        <taxon>Metazoa</taxon>
        <taxon>Ecdysozoa</taxon>
        <taxon>Arthropoda</taxon>
        <taxon>Hexapoda</taxon>
        <taxon>Insecta</taxon>
        <taxon>Pterygota</taxon>
        <taxon>Neoptera</taxon>
        <taxon>Endopterygota</taxon>
        <taxon>Hymenoptera</taxon>
        <taxon>Apocrita</taxon>
        <taxon>Aculeata</taxon>
        <taxon>Vespoidea</taxon>
        <taxon>Vespidae</taxon>
        <taxon>Vespinae</taxon>
        <taxon>Vespula</taxon>
    </lineage>
</organism>
<protein>
    <submittedName>
        <fullName evidence="1">Uncharacterized protein</fullName>
    </submittedName>
</protein>